<accession>A0A1Y2ARF6</accession>
<comment type="pathway">
    <text evidence="2">Amino-acid biosynthesis; L-histidine biosynthesis; L-histidine from 5-phospho-alpha-D-ribose 1-diphosphate: step 7/9.</text>
</comment>
<dbReference type="AlphaFoldDB" id="A0A1Y2ARF6"/>
<evidence type="ECO:0000256" key="12">
    <source>
        <dbReference type="RuleBase" id="RU003693"/>
    </source>
</evidence>
<dbReference type="EC" id="2.6.1.9" evidence="4"/>
<proteinExistence type="inferred from homology"/>
<dbReference type="Gene3D" id="3.90.1150.10">
    <property type="entry name" value="Aspartate Aminotransferase, domain 1"/>
    <property type="match status" value="1"/>
</dbReference>
<comment type="catalytic activity">
    <reaction evidence="11">
        <text>L-histidinol phosphate + 2-oxoglutarate = 3-(imidazol-4-yl)-2-oxopropyl phosphate + L-glutamate</text>
        <dbReference type="Rhea" id="RHEA:23744"/>
        <dbReference type="ChEBI" id="CHEBI:16810"/>
        <dbReference type="ChEBI" id="CHEBI:29985"/>
        <dbReference type="ChEBI" id="CHEBI:57766"/>
        <dbReference type="ChEBI" id="CHEBI:57980"/>
        <dbReference type="EC" id="2.6.1.9"/>
    </reaction>
</comment>
<dbReference type="InterPro" id="IPR015424">
    <property type="entry name" value="PyrdxlP-dep_Trfase"/>
</dbReference>
<keyword evidence="6" id="KW-0028">Amino-acid biosynthesis</keyword>
<comment type="cofactor">
    <cofactor evidence="1 12">
        <name>pyridoxal 5'-phosphate</name>
        <dbReference type="ChEBI" id="CHEBI:597326"/>
    </cofactor>
</comment>
<keyword evidence="5 14" id="KW-0032">Aminotransferase</keyword>
<dbReference type="PANTHER" id="PTHR42885:SF2">
    <property type="entry name" value="HISTIDINOL-PHOSPHATE AMINOTRANSFERASE"/>
    <property type="match status" value="1"/>
</dbReference>
<evidence type="ECO:0000256" key="2">
    <source>
        <dbReference type="ARBA" id="ARBA00005011"/>
    </source>
</evidence>
<keyword evidence="7 14" id="KW-0808">Transferase</keyword>
<evidence type="ECO:0000256" key="11">
    <source>
        <dbReference type="ARBA" id="ARBA00047481"/>
    </source>
</evidence>
<evidence type="ECO:0000256" key="8">
    <source>
        <dbReference type="ARBA" id="ARBA00022898"/>
    </source>
</evidence>
<evidence type="ECO:0000256" key="3">
    <source>
        <dbReference type="ARBA" id="ARBA00008392"/>
    </source>
</evidence>
<evidence type="ECO:0000313" key="14">
    <source>
        <dbReference type="EMBL" id="ORY24900.1"/>
    </source>
</evidence>
<dbReference type="Pfam" id="PF00155">
    <property type="entry name" value="Aminotran_1_2"/>
    <property type="match status" value="1"/>
</dbReference>
<dbReference type="Proteomes" id="UP000193920">
    <property type="component" value="Unassembled WGS sequence"/>
</dbReference>
<dbReference type="STRING" id="1754190.A0A1Y2ARF6"/>
<dbReference type="InterPro" id="IPR005861">
    <property type="entry name" value="HisP_aminotrans"/>
</dbReference>
<evidence type="ECO:0000256" key="7">
    <source>
        <dbReference type="ARBA" id="ARBA00022679"/>
    </source>
</evidence>
<dbReference type="GO" id="GO:0030170">
    <property type="term" value="F:pyridoxal phosphate binding"/>
    <property type="evidence" value="ECO:0007669"/>
    <property type="project" value="InterPro"/>
</dbReference>
<dbReference type="InterPro" id="IPR015421">
    <property type="entry name" value="PyrdxlP-dep_Trfase_major"/>
</dbReference>
<keyword evidence="8 12" id="KW-0663">Pyridoxal phosphate</keyword>
<sequence length="402" mass="44555">MAPNTFNLKDVVRPNIWALDPYRCARDDYWEGILIDANENSFGTCVNFNDSEISLPKPNPKLSNDMNSDTHIERYPDPRQLEFKKLFAKLRGLSSPEGIFVGVGSDECIDIIMRVFGVPGKDKVLVTPPNYGMYPTSAQVNDLEIVKVPLLLPNFQLDVKKVKETLKNDPNIKIIVLCSPGNPTSSVIALNDIHAILEFEDFKGIVVVDEAYIDFVEETDNKGSVAKWTEKYPNLIVTQTLSKSFGLAGVRCGVAITTKEIASIINKTKAPYNVSTPSSLIARKALSDDSISRMRENVKKIIAERTKLIKAFTSLNGVGGILGTSDGNFILVQVVNKKGVPSSNRAFKIYKGMANNEKVVVRYRGNEYGCEGGLRITVGNSEDNKILIEKFKKLLNETVDEE</sequence>
<evidence type="ECO:0000256" key="5">
    <source>
        <dbReference type="ARBA" id="ARBA00022576"/>
    </source>
</evidence>
<dbReference type="CDD" id="cd00609">
    <property type="entry name" value="AAT_like"/>
    <property type="match status" value="1"/>
</dbReference>
<dbReference type="NCBIfam" id="TIGR01141">
    <property type="entry name" value="hisC"/>
    <property type="match status" value="1"/>
</dbReference>
<keyword evidence="9" id="KW-0368">Histidine biosynthesis</keyword>
<dbReference type="EMBL" id="MCOG01000217">
    <property type="protein sequence ID" value="ORY24900.1"/>
    <property type="molecule type" value="Genomic_DNA"/>
</dbReference>
<dbReference type="InterPro" id="IPR001917">
    <property type="entry name" value="Aminotrans_II_pyridoxalP_BS"/>
</dbReference>
<evidence type="ECO:0000256" key="9">
    <source>
        <dbReference type="ARBA" id="ARBA00023102"/>
    </source>
</evidence>
<dbReference type="PANTHER" id="PTHR42885">
    <property type="entry name" value="HISTIDINOL-PHOSPHATE AMINOTRANSFERASE-RELATED"/>
    <property type="match status" value="1"/>
</dbReference>
<gene>
    <name evidence="14" type="ORF">LY90DRAFT_514366</name>
</gene>
<dbReference type="InterPro" id="IPR004839">
    <property type="entry name" value="Aminotransferase_I/II_large"/>
</dbReference>
<dbReference type="InterPro" id="IPR015422">
    <property type="entry name" value="PyrdxlP-dep_Trfase_small"/>
</dbReference>
<evidence type="ECO:0000256" key="4">
    <source>
        <dbReference type="ARBA" id="ARBA00012748"/>
    </source>
</evidence>
<dbReference type="SUPFAM" id="SSF53383">
    <property type="entry name" value="PLP-dependent transferases"/>
    <property type="match status" value="1"/>
</dbReference>
<reference evidence="14 15" key="1">
    <citation type="submission" date="2016-08" db="EMBL/GenBank/DDBJ databases">
        <title>A Parts List for Fungal Cellulosomes Revealed by Comparative Genomics.</title>
        <authorList>
            <consortium name="DOE Joint Genome Institute"/>
            <person name="Haitjema C.H."/>
            <person name="Gilmore S.P."/>
            <person name="Henske J.K."/>
            <person name="Solomon K.V."/>
            <person name="De Groot R."/>
            <person name="Kuo A."/>
            <person name="Mondo S.J."/>
            <person name="Salamov A.A."/>
            <person name="Labutti K."/>
            <person name="Zhao Z."/>
            <person name="Chiniquy J."/>
            <person name="Barry K."/>
            <person name="Brewer H.M."/>
            <person name="Purvine S.O."/>
            <person name="Wright A.T."/>
            <person name="Boxma B."/>
            <person name="Van Alen T."/>
            <person name="Hackstein J.H."/>
            <person name="Baker S.E."/>
            <person name="Grigoriev I.V."/>
            <person name="O'Malley M.A."/>
        </authorList>
    </citation>
    <scope>NUCLEOTIDE SEQUENCE [LARGE SCALE GENOMIC DNA]</scope>
    <source>
        <strain evidence="14 15">G1</strain>
    </source>
</reference>
<keyword evidence="15" id="KW-1185">Reference proteome</keyword>
<evidence type="ECO:0000256" key="10">
    <source>
        <dbReference type="ARBA" id="ARBA00030262"/>
    </source>
</evidence>
<evidence type="ECO:0000259" key="13">
    <source>
        <dbReference type="Pfam" id="PF00155"/>
    </source>
</evidence>
<comment type="similarity">
    <text evidence="3 12">Belongs to the class-II pyridoxal-phosphate-dependent aminotransferase family.</text>
</comment>
<evidence type="ECO:0000256" key="6">
    <source>
        <dbReference type="ARBA" id="ARBA00022605"/>
    </source>
</evidence>
<feature type="domain" description="Aminotransferase class I/classII large" evidence="13">
    <location>
        <begin position="64"/>
        <end position="390"/>
    </location>
</feature>
<dbReference type="PROSITE" id="PS00599">
    <property type="entry name" value="AA_TRANSFER_CLASS_2"/>
    <property type="match status" value="1"/>
</dbReference>
<comment type="caution">
    <text evidence="14">The sequence shown here is derived from an EMBL/GenBank/DDBJ whole genome shotgun (WGS) entry which is preliminary data.</text>
</comment>
<protein>
    <recommendedName>
        <fullName evidence="4">histidinol-phosphate transaminase</fullName>
        <ecNumber evidence="4">2.6.1.9</ecNumber>
    </recommendedName>
    <alternativeName>
        <fullName evidence="10">Imidazole acetol-phosphate transaminase</fullName>
    </alternativeName>
</protein>
<dbReference type="Gene3D" id="3.40.640.10">
    <property type="entry name" value="Type I PLP-dependent aspartate aminotransferase-like (Major domain)"/>
    <property type="match status" value="1"/>
</dbReference>
<dbReference type="OrthoDB" id="2015537at2759"/>
<dbReference type="GO" id="GO:0004400">
    <property type="term" value="F:histidinol-phosphate transaminase activity"/>
    <property type="evidence" value="ECO:0007669"/>
    <property type="project" value="UniProtKB-EC"/>
</dbReference>
<evidence type="ECO:0000256" key="1">
    <source>
        <dbReference type="ARBA" id="ARBA00001933"/>
    </source>
</evidence>
<evidence type="ECO:0000313" key="15">
    <source>
        <dbReference type="Proteomes" id="UP000193920"/>
    </source>
</evidence>
<name>A0A1Y2ARF6_9FUNG</name>
<dbReference type="GO" id="GO:0000105">
    <property type="term" value="P:L-histidine biosynthetic process"/>
    <property type="evidence" value="ECO:0007669"/>
    <property type="project" value="UniProtKB-KW"/>
</dbReference>
<organism evidence="14 15">
    <name type="scientific">Neocallimastix californiae</name>
    <dbReference type="NCBI Taxonomy" id="1754190"/>
    <lineage>
        <taxon>Eukaryota</taxon>
        <taxon>Fungi</taxon>
        <taxon>Fungi incertae sedis</taxon>
        <taxon>Chytridiomycota</taxon>
        <taxon>Chytridiomycota incertae sedis</taxon>
        <taxon>Neocallimastigomycetes</taxon>
        <taxon>Neocallimastigales</taxon>
        <taxon>Neocallimastigaceae</taxon>
        <taxon>Neocallimastix</taxon>
    </lineage>
</organism>